<evidence type="ECO:0000313" key="1">
    <source>
        <dbReference type="EMBL" id="KAK8766783.1"/>
    </source>
</evidence>
<gene>
    <name evidence="1" type="ORF">V5799_006437</name>
</gene>
<name>A0AAQ4DWE3_AMBAM</name>
<accession>A0AAQ4DWE3</accession>
<comment type="caution">
    <text evidence="1">The sequence shown here is derived from an EMBL/GenBank/DDBJ whole genome shotgun (WGS) entry which is preliminary data.</text>
</comment>
<protein>
    <submittedName>
        <fullName evidence="1">Uncharacterized protein</fullName>
    </submittedName>
</protein>
<organism evidence="1 2">
    <name type="scientific">Amblyomma americanum</name>
    <name type="common">Lone star tick</name>
    <dbReference type="NCBI Taxonomy" id="6943"/>
    <lineage>
        <taxon>Eukaryota</taxon>
        <taxon>Metazoa</taxon>
        <taxon>Ecdysozoa</taxon>
        <taxon>Arthropoda</taxon>
        <taxon>Chelicerata</taxon>
        <taxon>Arachnida</taxon>
        <taxon>Acari</taxon>
        <taxon>Parasitiformes</taxon>
        <taxon>Ixodida</taxon>
        <taxon>Ixodoidea</taxon>
        <taxon>Ixodidae</taxon>
        <taxon>Amblyomminae</taxon>
        <taxon>Amblyomma</taxon>
    </lineage>
</organism>
<proteinExistence type="predicted"/>
<dbReference type="EMBL" id="JARKHS020026030">
    <property type="protein sequence ID" value="KAK8766783.1"/>
    <property type="molecule type" value="Genomic_DNA"/>
</dbReference>
<dbReference type="AlphaFoldDB" id="A0AAQ4DWE3"/>
<evidence type="ECO:0000313" key="2">
    <source>
        <dbReference type="Proteomes" id="UP001321473"/>
    </source>
</evidence>
<sequence>MCLLNLAADILPEQQHRPKYYVAHQLELWCTSTWLADKILKLSLNIQTHASLLNGSALHLDKNCKQESCRSCAASAATPRLFTPTSYCTRGFTPESGRFAAVTVARPSKAGET</sequence>
<reference evidence="1 2" key="1">
    <citation type="journal article" date="2023" name="Arcadia Sci">
        <title>De novo assembly of a long-read Amblyomma americanum tick genome.</title>
        <authorList>
            <person name="Chou S."/>
            <person name="Poskanzer K.E."/>
            <person name="Rollins M."/>
            <person name="Thuy-Boun P.S."/>
        </authorList>
    </citation>
    <scope>NUCLEOTIDE SEQUENCE [LARGE SCALE GENOMIC DNA]</scope>
    <source>
        <strain evidence="1">F_SG_1</strain>
        <tissue evidence="1">Salivary glands</tissue>
    </source>
</reference>
<dbReference type="Proteomes" id="UP001321473">
    <property type="component" value="Unassembled WGS sequence"/>
</dbReference>
<keyword evidence="2" id="KW-1185">Reference proteome</keyword>